<dbReference type="Pfam" id="PF02589">
    <property type="entry name" value="LUD_dom"/>
    <property type="match status" value="1"/>
</dbReference>
<evidence type="ECO:0000259" key="1">
    <source>
        <dbReference type="Pfam" id="PF02589"/>
    </source>
</evidence>
<dbReference type="InterPro" id="IPR003741">
    <property type="entry name" value="LUD_dom"/>
</dbReference>
<organism evidence="2 3">
    <name type="scientific">Anaerosporomusa subterranea</name>
    <dbReference type="NCBI Taxonomy" id="1794912"/>
    <lineage>
        <taxon>Bacteria</taxon>
        <taxon>Bacillati</taxon>
        <taxon>Bacillota</taxon>
        <taxon>Negativicutes</taxon>
        <taxon>Acetonemataceae</taxon>
        <taxon>Anaerosporomusa</taxon>
    </lineage>
</organism>
<gene>
    <name evidence="2" type="ORF">AXX12_09380</name>
</gene>
<dbReference type="InterPro" id="IPR009501">
    <property type="entry name" value="UCP020269"/>
</dbReference>
<evidence type="ECO:0000313" key="3">
    <source>
        <dbReference type="Proteomes" id="UP000076268"/>
    </source>
</evidence>
<sequence length="213" mass="23021">MNEFKSWSNDALGARATEALTKNNFSSSYVKTKQEAAEKVLSLIPAGATIGVGGSWTITELGILEELAKRGHTIYNHNIPGLPADEVMLCRRAELTCDVFLCSANALTLDGKLVNVDGVGNRVAAMMFGPKQVIVVAGVNKIVRNVDEAERRIEMLAAPINNKRLNRPNPCTVAGMCVDCQGPTRICNITTIIRKRPPATPMEIIVVGEELGF</sequence>
<proteinExistence type="predicted"/>
<dbReference type="PIRSF" id="PIRSF020269">
    <property type="entry name" value="DUF1121"/>
    <property type="match status" value="1"/>
</dbReference>
<dbReference type="PANTHER" id="PTHR36179:SF2">
    <property type="entry name" value="LUD DOMAIN-CONTAINING PROTEIN"/>
    <property type="match status" value="1"/>
</dbReference>
<dbReference type="InterPro" id="IPR037171">
    <property type="entry name" value="NagB/RpiA_transferase-like"/>
</dbReference>
<name>A0A154BRV6_ANASB</name>
<accession>A0A154BRV6</accession>
<comment type="caution">
    <text evidence="2">The sequence shown here is derived from an EMBL/GenBank/DDBJ whole genome shotgun (WGS) entry which is preliminary data.</text>
</comment>
<feature type="domain" description="LUD" evidence="1">
    <location>
        <begin position="15"/>
        <end position="207"/>
    </location>
</feature>
<dbReference type="PANTHER" id="PTHR36179">
    <property type="entry name" value="LUD_DOM DOMAIN-CONTAINING PROTEIN"/>
    <property type="match status" value="1"/>
</dbReference>
<protein>
    <submittedName>
        <fullName evidence="2">Lactate utilization protein C</fullName>
    </submittedName>
</protein>
<dbReference type="STRING" id="1794912.AXX12_09380"/>
<dbReference type="EMBL" id="LSGP01000017">
    <property type="protein sequence ID" value="KYZ76627.1"/>
    <property type="molecule type" value="Genomic_DNA"/>
</dbReference>
<dbReference type="OrthoDB" id="9809147at2"/>
<dbReference type="Proteomes" id="UP000076268">
    <property type="component" value="Unassembled WGS sequence"/>
</dbReference>
<keyword evidence="3" id="KW-1185">Reference proteome</keyword>
<reference evidence="2 3" key="1">
    <citation type="submission" date="2016-02" db="EMBL/GenBank/DDBJ databases">
        <title>Anaerosporomusa subterraneum gen. nov., sp. nov., a spore-forming obligate anaerobe isolated from saprolite.</title>
        <authorList>
            <person name="Choi J.K."/>
            <person name="Shah M."/>
            <person name="Yee N."/>
        </authorList>
    </citation>
    <scope>NUCLEOTIDE SEQUENCE [LARGE SCALE GENOMIC DNA]</scope>
    <source>
        <strain evidence="2 3">RU4</strain>
    </source>
</reference>
<dbReference type="RefSeq" id="WP_066242423.1">
    <property type="nucleotide sequence ID" value="NZ_LSGP01000017.1"/>
</dbReference>
<dbReference type="AlphaFoldDB" id="A0A154BRV6"/>
<dbReference type="SUPFAM" id="SSF100950">
    <property type="entry name" value="NagB/RpiA/CoA transferase-like"/>
    <property type="match status" value="1"/>
</dbReference>
<evidence type="ECO:0000313" key="2">
    <source>
        <dbReference type="EMBL" id="KYZ76627.1"/>
    </source>
</evidence>